<feature type="transmembrane region" description="Helical" evidence="1">
    <location>
        <begin position="144"/>
        <end position="164"/>
    </location>
</feature>
<feature type="transmembrane region" description="Helical" evidence="1">
    <location>
        <begin position="38"/>
        <end position="57"/>
    </location>
</feature>
<feature type="transmembrane region" description="Helical" evidence="1">
    <location>
        <begin position="176"/>
        <end position="197"/>
    </location>
</feature>
<proteinExistence type="predicted"/>
<feature type="transmembrane region" description="Helical" evidence="1">
    <location>
        <begin position="97"/>
        <end position="114"/>
    </location>
</feature>
<feature type="transmembrane region" description="Helical" evidence="1">
    <location>
        <begin position="120"/>
        <end position="139"/>
    </location>
</feature>
<protein>
    <submittedName>
        <fullName evidence="2">Uncharacterized protein</fullName>
    </submittedName>
</protein>
<evidence type="ECO:0000313" key="2">
    <source>
        <dbReference type="EMBL" id="AUJ23562.1"/>
    </source>
</evidence>
<sequence length="330" mass="38673">MPFHLKTMTFTYLIIALSVGLIFYSYKLFQEKNLLYKFLAVFCIVIYHLMMTVFFAQEITLKNVLLFGALWVIPLFICMVVLYLMRGIKSPFKTYSGAFFWFTLIIIYFTLFQSNLSEEWMVIWLNVGLFFFGTLFSCFSFNKYWNFIFVFPYIFVPLATFFATMKMEFLKGQTSMLQLSIIIGISLLGSVFCSYFFRKRFTEKDKTDHVLSEENTTNTFALKILTILFNPKTNQGALAFIIIMLLFIYVMTPRVAVSTAKIIRSFTPESEFQYDLISIKDLDGQLKTFKGIIVAEKEGVIYISNKKWELEQVKTAGYYVEREKDQNSRP</sequence>
<feature type="transmembrane region" description="Helical" evidence="1">
    <location>
        <begin position="63"/>
        <end position="85"/>
    </location>
</feature>
<name>A0A2K9IUW6_9BACI</name>
<accession>A0A2K9IUW6</accession>
<gene>
    <name evidence="2" type="ORF">A21D_00449</name>
</gene>
<keyword evidence="1" id="KW-0812">Transmembrane</keyword>
<dbReference type="RefSeq" id="WP_164085289.1">
    <property type="nucleotide sequence ID" value="NZ_CP018622.1"/>
</dbReference>
<dbReference type="KEGG" id="vpn:A21D_00449"/>
<keyword evidence="1" id="KW-1133">Transmembrane helix</keyword>
<feature type="transmembrane region" description="Helical" evidence="1">
    <location>
        <begin position="237"/>
        <end position="257"/>
    </location>
</feature>
<keyword evidence="1" id="KW-0472">Membrane</keyword>
<reference evidence="3" key="1">
    <citation type="submission" date="2016-11" db="EMBL/GenBank/DDBJ databases">
        <title>Complete genome sequence of Virgibacillus pantothenticus 21D, a halophilic bacterium isolated from the deep hypersaline anoxic basin Discovery in the Mediterranean Sea.</title>
        <authorList>
            <person name="Zeaiter Z."/>
            <person name="Booth J.M."/>
            <person name="Prosdocimi E.M."/>
            <person name="Mapelli F."/>
            <person name="Fusi M."/>
            <person name="Daffonchio D."/>
            <person name="Borin S."/>
            <person name="Crotti E."/>
        </authorList>
    </citation>
    <scope>NUCLEOTIDE SEQUENCE [LARGE SCALE GENOMIC DNA]</scope>
    <source>
        <strain evidence="3">21D</strain>
    </source>
</reference>
<evidence type="ECO:0000256" key="1">
    <source>
        <dbReference type="SAM" id="Phobius"/>
    </source>
</evidence>
<dbReference type="Proteomes" id="UP000234237">
    <property type="component" value="Chromosome"/>
</dbReference>
<dbReference type="EMBL" id="CP018622">
    <property type="protein sequence ID" value="AUJ23562.1"/>
    <property type="molecule type" value="Genomic_DNA"/>
</dbReference>
<organism evidence="2 3">
    <name type="scientific">Virgibacillus dokdonensis</name>
    <dbReference type="NCBI Taxonomy" id="302167"/>
    <lineage>
        <taxon>Bacteria</taxon>
        <taxon>Bacillati</taxon>
        <taxon>Bacillota</taxon>
        <taxon>Bacilli</taxon>
        <taxon>Bacillales</taxon>
        <taxon>Bacillaceae</taxon>
        <taxon>Virgibacillus</taxon>
    </lineage>
</organism>
<feature type="transmembrane region" description="Helical" evidence="1">
    <location>
        <begin position="6"/>
        <end position="26"/>
    </location>
</feature>
<dbReference type="AlphaFoldDB" id="A0A2K9IUW6"/>
<evidence type="ECO:0000313" key="3">
    <source>
        <dbReference type="Proteomes" id="UP000234237"/>
    </source>
</evidence>